<accession>A0A8H6Y3R5</accession>
<feature type="compositionally biased region" description="Polar residues" evidence="1">
    <location>
        <begin position="1"/>
        <end position="16"/>
    </location>
</feature>
<organism evidence="3 4">
    <name type="scientific">Mycena venus</name>
    <dbReference type="NCBI Taxonomy" id="2733690"/>
    <lineage>
        <taxon>Eukaryota</taxon>
        <taxon>Fungi</taxon>
        <taxon>Dikarya</taxon>
        <taxon>Basidiomycota</taxon>
        <taxon>Agaricomycotina</taxon>
        <taxon>Agaricomycetes</taxon>
        <taxon>Agaricomycetidae</taxon>
        <taxon>Agaricales</taxon>
        <taxon>Marasmiineae</taxon>
        <taxon>Mycenaceae</taxon>
        <taxon>Mycena</taxon>
    </lineage>
</organism>
<dbReference type="InterPro" id="IPR045341">
    <property type="entry name" value="DUF6532"/>
</dbReference>
<name>A0A8H6Y3R5_9AGAR</name>
<evidence type="ECO:0000313" key="4">
    <source>
        <dbReference type="Proteomes" id="UP000620124"/>
    </source>
</evidence>
<feature type="domain" description="DUF6532" evidence="2">
    <location>
        <begin position="383"/>
        <end position="569"/>
    </location>
</feature>
<gene>
    <name evidence="3" type="ORF">MVEN_01150000</name>
</gene>
<dbReference type="OrthoDB" id="3064017at2759"/>
<feature type="compositionally biased region" description="Basic and acidic residues" evidence="1">
    <location>
        <begin position="243"/>
        <end position="263"/>
    </location>
</feature>
<evidence type="ECO:0000259" key="2">
    <source>
        <dbReference type="Pfam" id="PF20149"/>
    </source>
</evidence>
<protein>
    <recommendedName>
        <fullName evidence="2">DUF6532 domain-containing protein</fullName>
    </recommendedName>
</protein>
<feature type="compositionally biased region" description="Polar residues" evidence="1">
    <location>
        <begin position="96"/>
        <end position="122"/>
    </location>
</feature>
<dbReference type="Pfam" id="PF20149">
    <property type="entry name" value="DUF6532"/>
    <property type="match status" value="1"/>
</dbReference>
<feature type="region of interest" description="Disordered" evidence="1">
    <location>
        <begin position="195"/>
        <end position="344"/>
    </location>
</feature>
<dbReference type="EMBL" id="JACAZI010000009">
    <property type="protein sequence ID" value="KAF7351884.1"/>
    <property type="molecule type" value="Genomic_DNA"/>
</dbReference>
<dbReference type="Proteomes" id="UP000620124">
    <property type="component" value="Unassembled WGS sequence"/>
</dbReference>
<evidence type="ECO:0000256" key="1">
    <source>
        <dbReference type="SAM" id="MobiDB-lite"/>
    </source>
</evidence>
<reference evidence="3" key="1">
    <citation type="submission" date="2020-05" db="EMBL/GenBank/DDBJ databases">
        <title>Mycena genomes resolve the evolution of fungal bioluminescence.</title>
        <authorList>
            <person name="Tsai I.J."/>
        </authorList>
    </citation>
    <scope>NUCLEOTIDE SEQUENCE</scope>
    <source>
        <strain evidence="3">CCC161011</strain>
    </source>
</reference>
<feature type="compositionally biased region" description="Basic residues" evidence="1">
    <location>
        <begin position="323"/>
        <end position="339"/>
    </location>
</feature>
<dbReference type="AlphaFoldDB" id="A0A8H6Y3R5"/>
<keyword evidence="4" id="KW-1185">Reference proteome</keyword>
<sequence>MSSPFDPSSFASNQPQPLGRGLRPDAENIEALALHRAMLLKNAETNAKRQATLARKKNMQIAAAGTAAAAAAAPALLPSTTIPHPAAIRGGPRQPATPSSSRLALQSLPAQQTGVTPASSPLSAFPVRGDSVASTPTQTGPPRRTMAPPQYPDLQAGVPPQAVTVAGAFSSRLASLTAEDLDKLDSMLQLMQQGPTIPPLDLNSLTSFPPQLGDYGRDAQDSDSLSFGNANFGDSDDPPSWNGERRATPEPGEEDHVPSREDAESPSDVNDQDNPHRNAQSSLVVQMQDVPVHQQRTRHRRKAATTAPVAADSSESENDERPARRRRTKRKKRTGRHQPSRSIKDITLDRQSIVKAAYPLIQREVVCKSGFPVDSPSGMPGASDDEYGNMVLDSWDDSHDVLDVPRVGNPATPEKNLIRSRVPAARLAFKRVVELLVPGHYGLVNPQTLPNLTPELKAKTIEANRAIIAKIEHTFYYLDPYNATVPDTMYRHVILQAAFNLACFGKRSNRRGHYFRNMDAVPVETIALIVAAIKCALDQWKTGQQADVKFDGEAYAAYYNRVLDHLRGWVAYTATQSIDVAGTILKEMLRVAR</sequence>
<proteinExistence type="predicted"/>
<feature type="region of interest" description="Disordered" evidence="1">
    <location>
        <begin position="1"/>
        <end position="24"/>
    </location>
</feature>
<evidence type="ECO:0000313" key="3">
    <source>
        <dbReference type="EMBL" id="KAF7351884.1"/>
    </source>
</evidence>
<feature type="region of interest" description="Disordered" evidence="1">
    <location>
        <begin position="82"/>
        <end position="157"/>
    </location>
</feature>
<comment type="caution">
    <text evidence="3">The sequence shown here is derived from an EMBL/GenBank/DDBJ whole genome shotgun (WGS) entry which is preliminary data.</text>
</comment>